<name>A0AAU8K4J2_9ACTN</name>
<evidence type="ECO:0000256" key="1">
    <source>
        <dbReference type="SAM" id="MobiDB-lite"/>
    </source>
</evidence>
<gene>
    <name evidence="2" type="ORF">ABWK59_30835</name>
</gene>
<feature type="compositionally biased region" description="Basic and acidic residues" evidence="1">
    <location>
        <begin position="90"/>
        <end position="100"/>
    </location>
</feature>
<accession>A0AAU8K4J2</accession>
<sequence length="100" mass="10986">MKAKELRCGHFIGAEQRHCHSTRNLREYLPGYRCPAHTPAAVAGRPEPPEGEGPLPGAWTTPTPDAASWAAIDARHIRSGKRRSNTTDYRAAKAAERRTA</sequence>
<dbReference type="RefSeq" id="WP_354643941.1">
    <property type="nucleotide sequence ID" value="NZ_CP159872.1"/>
</dbReference>
<dbReference type="KEGG" id="kcm:ABWK59_30835"/>
<dbReference type="AlphaFoldDB" id="A0AAU8K4J2"/>
<organism evidence="2">
    <name type="scientific">Kitasatospora camelliae</name>
    <dbReference type="NCBI Taxonomy" id="3156397"/>
    <lineage>
        <taxon>Bacteria</taxon>
        <taxon>Bacillati</taxon>
        <taxon>Actinomycetota</taxon>
        <taxon>Actinomycetes</taxon>
        <taxon>Kitasatosporales</taxon>
        <taxon>Streptomycetaceae</taxon>
        <taxon>Kitasatospora</taxon>
    </lineage>
</organism>
<dbReference type="EMBL" id="CP159872">
    <property type="protein sequence ID" value="XCM83006.1"/>
    <property type="molecule type" value="Genomic_DNA"/>
</dbReference>
<protein>
    <submittedName>
        <fullName evidence="2">Uncharacterized protein</fullName>
    </submittedName>
</protein>
<evidence type="ECO:0000313" key="2">
    <source>
        <dbReference type="EMBL" id="XCM83006.1"/>
    </source>
</evidence>
<proteinExistence type="predicted"/>
<feature type="region of interest" description="Disordered" evidence="1">
    <location>
        <begin position="39"/>
        <end position="100"/>
    </location>
</feature>
<reference evidence="2" key="1">
    <citation type="submission" date="2024-06" db="EMBL/GenBank/DDBJ databases">
        <title>The genome sequences of Kitasatospora sp. strain HUAS MG31.</title>
        <authorList>
            <person name="Mo P."/>
        </authorList>
    </citation>
    <scope>NUCLEOTIDE SEQUENCE</scope>
    <source>
        <strain evidence="2">HUAS MG31</strain>
    </source>
</reference>